<dbReference type="Proteomes" id="UP000634136">
    <property type="component" value="Unassembled WGS sequence"/>
</dbReference>
<dbReference type="EMBL" id="JAAIUW010000013">
    <property type="protein sequence ID" value="KAF7804165.1"/>
    <property type="molecule type" value="Genomic_DNA"/>
</dbReference>
<gene>
    <name evidence="1" type="ORF">G2W53_043276</name>
</gene>
<organism evidence="1 2">
    <name type="scientific">Senna tora</name>
    <dbReference type="NCBI Taxonomy" id="362788"/>
    <lineage>
        <taxon>Eukaryota</taxon>
        <taxon>Viridiplantae</taxon>
        <taxon>Streptophyta</taxon>
        <taxon>Embryophyta</taxon>
        <taxon>Tracheophyta</taxon>
        <taxon>Spermatophyta</taxon>
        <taxon>Magnoliopsida</taxon>
        <taxon>eudicotyledons</taxon>
        <taxon>Gunneridae</taxon>
        <taxon>Pentapetalae</taxon>
        <taxon>rosids</taxon>
        <taxon>fabids</taxon>
        <taxon>Fabales</taxon>
        <taxon>Fabaceae</taxon>
        <taxon>Caesalpinioideae</taxon>
        <taxon>Cassia clade</taxon>
        <taxon>Senna</taxon>
    </lineage>
</organism>
<proteinExistence type="predicted"/>
<name>A0A834SKS3_9FABA</name>
<keyword evidence="2" id="KW-1185">Reference proteome</keyword>
<evidence type="ECO:0000313" key="2">
    <source>
        <dbReference type="Proteomes" id="UP000634136"/>
    </source>
</evidence>
<dbReference type="AlphaFoldDB" id="A0A834SKS3"/>
<protein>
    <submittedName>
        <fullName evidence="1">Uncharacterized protein</fullName>
    </submittedName>
</protein>
<reference evidence="1" key="1">
    <citation type="submission" date="2020-09" db="EMBL/GenBank/DDBJ databases">
        <title>Genome-Enabled Discovery of Anthraquinone Biosynthesis in Senna tora.</title>
        <authorList>
            <person name="Kang S.-H."/>
            <person name="Pandey R.P."/>
            <person name="Lee C.-M."/>
            <person name="Sim J.-S."/>
            <person name="Jeong J.-T."/>
            <person name="Choi B.-S."/>
            <person name="Jung M."/>
            <person name="Ginzburg D."/>
            <person name="Zhao K."/>
            <person name="Won S.Y."/>
            <person name="Oh T.-J."/>
            <person name="Yu Y."/>
            <person name="Kim N.-H."/>
            <person name="Lee O.R."/>
            <person name="Lee T.-H."/>
            <person name="Bashyal P."/>
            <person name="Kim T.-S."/>
            <person name="Lee W.-H."/>
            <person name="Kawkins C."/>
            <person name="Kim C.-K."/>
            <person name="Kim J.S."/>
            <person name="Ahn B.O."/>
            <person name="Rhee S.Y."/>
            <person name="Sohng J.K."/>
        </authorList>
    </citation>
    <scope>NUCLEOTIDE SEQUENCE</scope>
    <source>
        <tissue evidence="1">Leaf</tissue>
    </source>
</reference>
<comment type="caution">
    <text evidence="1">The sequence shown here is derived from an EMBL/GenBank/DDBJ whole genome shotgun (WGS) entry which is preliminary data.</text>
</comment>
<evidence type="ECO:0000313" key="1">
    <source>
        <dbReference type="EMBL" id="KAF7804165.1"/>
    </source>
</evidence>
<accession>A0A834SKS3</accession>
<sequence length="57" mass="6714">MGDPAVIELRTKDLRRKPRAHHTRERGLSLLRFLLPQDSRTAATWDGWEFKLRAFVP</sequence>